<dbReference type="Pfam" id="PF14512">
    <property type="entry name" value="TM1586_NiRdase"/>
    <property type="match status" value="1"/>
</dbReference>
<comment type="similarity">
    <text evidence="1">Belongs to the nitroreductase family.</text>
</comment>
<comment type="caution">
    <text evidence="5">The sequence shown here is derived from an EMBL/GenBank/DDBJ whole genome shotgun (WGS) entry which is preliminary data.</text>
</comment>
<dbReference type="InterPro" id="IPR000415">
    <property type="entry name" value="Nitroreductase-like"/>
</dbReference>
<gene>
    <name evidence="5" type="ORF">ENV60_01350</name>
</gene>
<dbReference type="InterPro" id="IPR029478">
    <property type="entry name" value="TM1586_NiRdase"/>
</dbReference>
<dbReference type="InterPro" id="IPR029479">
    <property type="entry name" value="Nitroreductase"/>
</dbReference>
<feature type="domain" description="Putative nitroreductase TM1586" evidence="4">
    <location>
        <begin position="104"/>
        <end position="169"/>
    </location>
</feature>
<reference evidence="5" key="1">
    <citation type="journal article" date="2020" name="mSystems">
        <title>Genome- and Community-Level Interaction Insights into Carbon Utilization and Element Cycling Functions of Hydrothermarchaeota in Hydrothermal Sediment.</title>
        <authorList>
            <person name="Zhou Z."/>
            <person name="Liu Y."/>
            <person name="Xu W."/>
            <person name="Pan J."/>
            <person name="Luo Z.H."/>
            <person name="Li M."/>
        </authorList>
    </citation>
    <scope>NUCLEOTIDE SEQUENCE [LARGE SCALE GENOMIC DNA]</scope>
    <source>
        <strain evidence="5">SpSt-774</strain>
    </source>
</reference>
<sequence>MEFYEVIKKRRSIRKYKPDSIPDDVLRRILDAGRIAPSAKNIQPWKFIIIKDQKNKERVAEACRGQRWMADADVIVCGCALEKIAWGRMGGYMSSFAVDLAIAMDHIILAAANEGLGTCWIGAFEEKRVKEILGIPDDVRVVALTPIGYPAEEPKDRGRKDFNEVFCYEKYS</sequence>
<protein>
    <submittedName>
        <fullName evidence="5">Nitroreductase</fullName>
    </submittedName>
</protein>
<dbReference type="AlphaFoldDB" id="A0A7C4TH94"/>
<evidence type="ECO:0000259" key="4">
    <source>
        <dbReference type="Pfam" id="PF14512"/>
    </source>
</evidence>
<dbReference type="Gene3D" id="3.40.109.10">
    <property type="entry name" value="NADH Oxidase"/>
    <property type="match status" value="1"/>
</dbReference>
<accession>A0A7C4TH94</accession>
<proteinExistence type="inferred from homology"/>
<dbReference type="SUPFAM" id="SSF55469">
    <property type="entry name" value="FMN-dependent nitroreductase-like"/>
    <property type="match status" value="1"/>
</dbReference>
<keyword evidence="2" id="KW-0560">Oxidoreductase</keyword>
<dbReference type="Pfam" id="PF00881">
    <property type="entry name" value="Nitroreductase"/>
    <property type="match status" value="1"/>
</dbReference>
<dbReference type="PANTHER" id="PTHR43673:SF10">
    <property type="entry name" value="NADH DEHYDROGENASE_NAD(P)H NITROREDUCTASE XCC3605-RELATED"/>
    <property type="match status" value="1"/>
</dbReference>
<feature type="domain" description="Nitroreductase" evidence="3">
    <location>
        <begin position="7"/>
        <end position="66"/>
    </location>
</feature>
<dbReference type="GO" id="GO:0016491">
    <property type="term" value="F:oxidoreductase activity"/>
    <property type="evidence" value="ECO:0007669"/>
    <property type="project" value="UniProtKB-KW"/>
</dbReference>
<name>A0A7C4TH94_UNCW3</name>
<evidence type="ECO:0000256" key="2">
    <source>
        <dbReference type="ARBA" id="ARBA00023002"/>
    </source>
</evidence>
<dbReference type="EMBL" id="DTGZ01000024">
    <property type="protein sequence ID" value="HGV96929.1"/>
    <property type="molecule type" value="Genomic_DNA"/>
</dbReference>
<dbReference type="CDD" id="cd02139">
    <property type="entry name" value="nitroreductase"/>
    <property type="match status" value="1"/>
</dbReference>
<evidence type="ECO:0000256" key="1">
    <source>
        <dbReference type="ARBA" id="ARBA00007118"/>
    </source>
</evidence>
<evidence type="ECO:0000313" key="5">
    <source>
        <dbReference type="EMBL" id="HGV96929.1"/>
    </source>
</evidence>
<organism evidence="5">
    <name type="scientific">candidate division WOR-3 bacterium</name>
    <dbReference type="NCBI Taxonomy" id="2052148"/>
    <lineage>
        <taxon>Bacteria</taxon>
        <taxon>Bacteria division WOR-3</taxon>
    </lineage>
</organism>
<dbReference type="PANTHER" id="PTHR43673">
    <property type="entry name" value="NAD(P)H NITROREDUCTASE YDGI-RELATED"/>
    <property type="match status" value="1"/>
</dbReference>
<evidence type="ECO:0000259" key="3">
    <source>
        <dbReference type="Pfam" id="PF00881"/>
    </source>
</evidence>